<evidence type="ECO:0000256" key="4">
    <source>
        <dbReference type="ARBA" id="ARBA00022741"/>
    </source>
</evidence>
<dbReference type="SUPFAM" id="SSF56112">
    <property type="entry name" value="Protein kinase-like (PK-like)"/>
    <property type="match status" value="1"/>
</dbReference>
<dbReference type="EMBL" id="NHZO01000143">
    <property type="protein sequence ID" value="PHQ51559.1"/>
    <property type="molecule type" value="Genomic_DNA"/>
</dbReference>
<keyword evidence="2 10" id="KW-0723">Serine/threonine-protein kinase</keyword>
<evidence type="ECO:0000256" key="8">
    <source>
        <dbReference type="SAM" id="Phobius"/>
    </source>
</evidence>
<keyword evidence="4" id="KW-0547">Nucleotide-binding</keyword>
<dbReference type="FunFam" id="1.10.510.10:FF:000021">
    <property type="entry name" value="Serine/threonine protein kinase"/>
    <property type="match status" value="1"/>
</dbReference>
<evidence type="ECO:0000313" key="10">
    <source>
        <dbReference type="EMBL" id="PHQ51559.1"/>
    </source>
</evidence>
<keyword evidence="3" id="KW-0808">Transferase</keyword>
<dbReference type="Gene3D" id="1.10.510.10">
    <property type="entry name" value="Transferase(Phosphotransferase) domain 1"/>
    <property type="match status" value="1"/>
</dbReference>
<dbReference type="OrthoDB" id="9762169at2"/>
<keyword evidence="5 10" id="KW-0418">Kinase</keyword>
<evidence type="ECO:0000256" key="6">
    <source>
        <dbReference type="ARBA" id="ARBA00022840"/>
    </source>
</evidence>
<dbReference type="PROSITE" id="PS00108">
    <property type="entry name" value="PROTEIN_KINASE_ST"/>
    <property type="match status" value="1"/>
</dbReference>
<keyword evidence="8" id="KW-0812">Transmembrane</keyword>
<evidence type="ECO:0000256" key="5">
    <source>
        <dbReference type="ARBA" id="ARBA00022777"/>
    </source>
</evidence>
<dbReference type="EC" id="2.7.11.1" evidence="1"/>
<keyword evidence="8" id="KW-1133">Transmembrane helix</keyword>
<dbReference type="Gene3D" id="3.30.200.20">
    <property type="entry name" value="Phosphorylase Kinase, domain 1"/>
    <property type="match status" value="1"/>
</dbReference>
<keyword evidence="11" id="KW-1185">Reference proteome</keyword>
<dbReference type="InterPro" id="IPR008271">
    <property type="entry name" value="Ser/Thr_kinase_AS"/>
</dbReference>
<dbReference type="CDD" id="cd14014">
    <property type="entry name" value="STKc_PknB_like"/>
    <property type="match status" value="1"/>
</dbReference>
<evidence type="ECO:0000256" key="2">
    <source>
        <dbReference type="ARBA" id="ARBA00022527"/>
    </source>
</evidence>
<reference evidence="10 11" key="1">
    <citation type="journal article" date="2017" name="Biochemistry">
        <title>Identification of the Biosynthetic Pathway for the Antibiotic Bicyclomycin.</title>
        <authorList>
            <person name="Patteson J."/>
            <person name="Cai W."/>
            <person name="Johnson R.A."/>
            <person name="Santa Maria K."/>
            <person name="Li B."/>
        </authorList>
    </citation>
    <scope>NUCLEOTIDE SEQUENCE [LARGE SCALE GENOMIC DNA]</scope>
    <source>
        <strain evidence="10 11">ATCC 21532</strain>
    </source>
</reference>
<organism evidence="10 11">
    <name type="scientific">Streptomyces cinnamoneus</name>
    <name type="common">Streptoverticillium cinnamoneum</name>
    <dbReference type="NCBI Taxonomy" id="53446"/>
    <lineage>
        <taxon>Bacteria</taxon>
        <taxon>Bacillati</taxon>
        <taxon>Actinomycetota</taxon>
        <taxon>Actinomycetes</taxon>
        <taxon>Kitasatosporales</taxon>
        <taxon>Streptomycetaceae</taxon>
        <taxon>Streptomyces</taxon>
        <taxon>Streptomyces cinnamoneus group</taxon>
    </lineage>
</organism>
<evidence type="ECO:0000256" key="1">
    <source>
        <dbReference type="ARBA" id="ARBA00012513"/>
    </source>
</evidence>
<keyword evidence="8" id="KW-0472">Membrane</keyword>
<dbReference type="PANTHER" id="PTHR43289">
    <property type="entry name" value="MITOGEN-ACTIVATED PROTEIN KINASE KINASE KINASE 20-RELATED"/>
    <property type="match status" value="1"/>
</dbReference>
<evidence type="ECO:0000313" key="11">
    <source>
        <dbReference type="Proteomes" id="UP000222531"/>
    </source>
</evidence>
<dbReference type="InterPro" id="IPR000719">
    <property type="entry name" value="Prot_kinase_dom"/>
</dbReference>
<dbReference type="PROSITE" id="PS50011">
    <property type="entry name" value="PROTEIN_KINASE_DOM"/>
    <property type="match status" value="1"/>
</dbReference>
<gene>
    <name evidence="10" type="ORF">BLA24_12710</name>
</gene>
<feature type="transmembrane region" description="Helical" evidence="8">
    <location>
        <begin position="315"/>
        <end position="337"/>
    </location>
</feature>
<evidence type="ECO:0000256" key="7">
    <source>
        <dbReference type="SAM" id="MobiDB-lite"/>
    </source>
</evidence>
<dbReference type="Proteomes" id="UP000222531">
    <property type="component" value="Unassembled WGS sequence"/>
</dbReference>
<name>A0A2G1XK91_STRCJ</name>
<proteinExistence type="predicted"/>
<protein>
    <recommendedName>
        <fullName evidence="1">non-specific serine/threonine protein kinase</fullName>
        <ecNumber evidence="1">2.7.11.1</ecNumber>
    </recommendedName>
</protein>
<keyword evidence="6" id="KW-0067">ATP-binding</keyword>
<dbReference type="InterPro" id="IPR011009">
    <property type="entry name" value="Kinase-like_dom_sf"/>
</dbReference>
<sequence>MGEVWQGHDEVLGRQVAVKLLLGDDGDENAAMRFRMEAQTAARLNHPQVVGVYDFGEWEGRFYLVMELVQGPSLAAELSTRGVLRPRRVARLAAQAASGLAAAHRQGVVHRDIKPGNLMVDATSDTLKIGDFGIARFVDETSAALTRAGHIVGTSTYLAPERALGRTAGPESDVYALGCVLYQLLVGEPPFWADSPTSLLYLHVDTPPVPPRQRRPEVPYAFDAYLLRMLAKQPEERPSAQEAADFFAGTAWQDTPQPLPPVVAPAPVPPMPTTAPAVASPQPSAPAVPRALRRETTTTYALPSSTPLWRRRPKVVLGAAAGAAAFVVAALAGSALFGGDGGDAAPPGRHPARNAVPADATERPSR</sequence>
<dbReference type="PANTHER" id="PTHR43289:SF6">
    <property type="entry name" value="SERINE_THREONINE-PROTEIN KINASE NEKL-3"/>
    <property type="match status" value="1"/>
</dbReference>
<evidence type="ECO:0000256" key="3">
    <source>
        <dbReference type="ARBA" id="ARBA00022679"/>
    </source>
</evidence>
<feature type="domain" description="Protein kinase" evidence="9">
    <location>
        <begin position="1"/>
        <end position="247"/>
    </location>
</feature>
<dbReference type="GO" id="GO:0004674">
    <property type="term" value="F:protein serine/threonine kinase activity"/>
    <property type="evidence" value="ECO:0007669"/>
    <property type="project" value="UniProtKB-KW"/>
</dbReference>
<dbReference type="Pfam" id="PF00069">
    <property type="entry name" value="Pkinase"/>
    <property type="match status" value="1"/>
</dbReference>
<dbReference type="AlphaFoldDB" id="A0A2G1XK91"/>
<dbReference type="SMART" id="SM00220">
    <property type="entry name" value="S_TKc"/>
    <property type="match status" value="1"/>
</dbReference>
<comment type="caution">
    <text evidence="10">The sequence shown here is derived from an EMBL/GenBank/DDBJ whole genome shotgun (WGS) entry which is preliminary data.</text>
</comment>
<evidence type="ECO:0000259" key="9">
    <source>
        <dbReference type="PROSITE" id="PS50011"/>
    </source>
</evidence>
<dbReference type="GO" id="GO:0005524">
    <property type="term" value="F:ATP binding"/>
    <property type="evidence" value="ECO:0007669"/>
    <property type="project" value="UniProtKB-KW"/>
</dbReference>
<accession>A0A2G1XK91</accession>
<feature type="region of interest" description="Disordered" evidence="7">
    <location>
        <begin position="338"/>
        <end position="366"/>
    </location>
</feature>